<evidence type="ECO:0000313" key="2">
    <source>
        <dbReference type="Proteomes" id="UP000054018"/>
    </source>
</evidence>
<reference evidence="1 2" key="1">
    <citation type="submission" date="2014-04" db="EMBL/GenBank/DDBJ databases">
        <authorList>
            <consortium name="DOE Joint Genome Institute"/>
            <person name="Kuo A."/>
            <person name="Kohler A."/>
            <person name="Costa M.D."/>
            <person name="Nagy L.G."/>
            <person name="Floudas D."/>
            <person name="Copeland A."/>
            <person name="Barry K.W."/>
            <person name="Cichocki N."/>
            <person name="Veneault-Fourrey C."/>
            <person name="LaButti K."/>
            <person name="Lindquist E.A."/>
            <person name="Lipzen A."/>
            <person name="Lundell T."/>
            <person name="Morin E."/>
            <person name="Murat C."/>
            <person name="Sun H."/>
            <person name="Tunlid A."/>
            <person name="Henrissat B."/>
            <person name="Grigoriev I.V."/>
            <person name="Hibbett D.S."/>
            <person name="Martin F."/>
            <person name="Nordberg H.P."/>
            <person name="Cantor M.N."/>
            <person name="Hua S.X."/>
        </authorList>
    </citation>
    <scope>NUCLEOTIDE SEQUENCE [LARGE SCALE GENOMIC DNA]</scope>
    <source>
        <strain evidence="1 2">441</strain>
    </source>
</reference>
<keyword evidence="2" id="KW-1185">Reference proteome</keyword>
<dbReference type="OrthoDB" id="2685239at2759"/>
<proteinExistence type="predicted"/>
<sequence length="291" mass="32729">MLEPLMKRHGCDVRYLPSVNKYPEHLRPQVAKLLCGSHISRKDRLRTSRLPDNVFVGANDPWVVVGITFDNVIAGEDADLHDHGWHDCFSCFIRCSLQCFDMPVLPLLSSTGLALCHTLDHDYSEDRMFCQSDYDVDESHWVKSDQDGRQLRLTTAVMVAVATFLRNKGVDFHSCRRCQAVCMEFFAGIPSAVGFEVVNPGDRDDALRGFPSPPLRRSLELGMQEPAGMEAFTSILCNSTISKDEVHSQLAGKLDRLRQYLESCGLDASDYFHRSDGGSRPCLEYVKLARP</sequence>
<dbReference type="HOGENOM" id="CLU_994389_0_0_1"/>
<name>A0A0C9Y3F1_9AGAM</name>
<protein>
    <submittedName>
        <fullName evidence="1">Uncharacterized protein</fullName>
    </submittedName>
</protein>
<dbReference type="AlphaFoldDB" id="A0A0C9Y3F1"/>
<evidence type="ECO:0000313" key="1">
    <source>
        <dbReference type="EMBL" id="KIK11626.1"/>
    </source>
</evidence>
<dbReference type="Proteomes" id="UP000054018">
    <property type="component" value="Unassembled WGS sequence"/>
</dbReference>
<organism evidence="1 2">
    <name type="scientific">Pisolithus microcarpus 441</name>
    <dbReference type="NCBI Taxonomy" id="765257"/>
    <lineage>
        <taxon>Eukaryota</taxon>
        <taxon>Fungi</taxon>
        <taxon>Dikarya</taxon>
        <taxon>Basidiomycota</taxon>
        <taxon>Agaricomycotina</taxon>
        <taxon>Agaricomycetes</taxon>
        <taxon>Agaricomycetidae</taxon>
        <taxon>Boletales</taxon>
        <taxon>Sclerodermatineae</taxon>
        <taxon>Pisolithaceae</taxon>
        <taxon>Pisolithus</taxon>
    </lineage>
</organism>
<dbReference type="EMBL" id="KN834181">
    <property type="protein sequence ID" value="KIK11626.1"/>
    <property type="molecule type" value="Genomic_DNA"/>
</dbReference>
<accession>A0A0C9Y3F1</accession>
<gene>
    <name evidence="1" type="ORF">PISMIDRAFT_478648</name>
</gene>
<reference evidence="2" key="2">
    <citation type="submission" date="2015-01" db="EMBL/GenBank/DDBJ databases">
        <title>Evolutionary Origins and Diversification of the Mycorrhizal Mutualists.</title>
        <authorList>
            <consortium name="DOE Joint Genome Institute"/>
            <consortium name="Mycorrhizal Genomics Consortium"/>
            <person name="Kohler A."/>
            <person name="Kuo A."/>
            <person name="Nagy L.G."/>
            <person name="Floudas D."/>
            <person name="Copeland A."/>
            <person name="Barry K.W."/>
            <person name="Cichocki N."/>
            <person name="Veneault-Fourrey C."/>
            <person name="LaButti K."/>
            <person name="Lindquist E.A."/>
            <person name="Lipzen A."/>
            <person name="Lundell T."/>
            <person name="Morin E."/>
            <person name="Murat C."/>
            <person name="Riley R."/>
            <person name="Ohm R."/>
            <person name="Sun H."/>
            <person name="Tunlid A."/>
            <person name="Henrissat B."/>
            <person name="Grigoriev I.V."/>
            <person name="Hibbett D.S."/>
            <person name="Martin F."/>
        </authorList>
    </citation>
    <scope>NUCLEOTIDE SEQUENCE [LARGE SCALE GENOMIC DNA]</scope>
    <source>
        <strain evidence="2">441</strain>
    </source>
</reference>